<keyword evidence="3" id="KW-0999">Mitochondrion inner membrane</keyword>
<dbReference type="PANTHER" id="PTHR31107:SF2">
    <property type="entry name" value="CYTOCHROME C OXIDASE ASSEMBLY FACTOR 8"/>
    <property type="match status" value="1"/>
</dbReference>
<evidence type="ECO:0000256" key="4">
    <source>
        <dbReference type="ARBA" id="ARBA00022946"/>
    </source>
</evidence>
<dbReference type="Pfam" id="PF10231">
    <property type="entry name" value="COA8"/>
    <property type="match status" value="1"/>
</dbReference>
<protein>
    <recommendedName>
        <fullName evidence="9">Apoptogenic protein 1, mitochondrial</fullName>
    </recommendedName>
</protein>
<evidence type="ECO:0000256" key="3">
    <source>
        <dbReference type="ARBA" id="ARBA00022792"/>
    </source>
</evidence>
<name>A0AAD7TXE5_9APHY</name>
<comment type="caution">
    <text evidence="7">The sequence shown here is derived from an EMBL/GenBank/DDBJ whole genome shotgun (WGS) entry which is preliminary data.</text>
</comment>
<sequence>MVRLPLSPPSSFLRSSRPGHNHVRAFHASLSRKHLVGPPDPVSHLRPVIYDDAPPVRNAANVRHPYSLREFTGDTREYQWKMQRQELDAFNQAFWLDSNTRFYAAKDAVLQSLPEETTPEQREAALSAFYARWVSQERTRQAEYNAEWRKRNWSTILLGARVRYQEFVARAMHPFRRGG</sequence>
<reference evidence="7" key="1">
    <citation type="submission" date="2022-11" db="EMBL/GenBank/DDBJ databases">
        <title>Genome Sequence of Cubamyces cubensis.</title>
        <authorList>
            <person name="Buettner E."/>
        </authorList>
    </citation>
    <scope>NUCLEOTIDE SEQUENCE</scope>
    <source>
        <strain evidence="7">MPL-01</strain>
    </source>
</reference>
<dbReference type="PANTHER" id="PTHR31107">
    <property type="entry name" value="APOPTOGENIC PROTEIN 1, MITOCHONDRIAL"/>
    <property type="match status" value="1"/>
</dbReference>
<dbReference type="InterPro" id="IPR018796">
    <property type="entry name" value="COA8"/>
</dbReference>
<keyword evidence="4" id="KW-0809">Transit peptide</keyword>
<evidence type="ECO:0000256" key="2">
    <source>
        <dbReference type="ARBA" id="ARBA00005453"/>
    </source>
</evidence>
<evidence type="ECO:0000256" key="5">
    <source>
        <dbReference type="ARBA" id="ARBA00023128"/>
    </source>
</evidence>
<gene>
    <name evidence="7" type="ORF">ONZ51_g3890</name>
</gene>
<evidence type="ECO:0000256" key="6">
    <source>
        <dbReference type="ARBA" id="ARBA00023136"/>
    </source>
</evidence>
<evidence type="ECO:0000313" key="7">
    <source>
        <dbReference type="EMBL" id="KAJ8487891.1"/>
    </source>
</evidence>
<proteinExistence type="inferred from homology"/>
<evidence type="ECO:0000313" key="8">
    <source>
        <dbReference type="Proteomes" id="UP001215151"/>
    </source>
</evidence>
<dbReference type="EMBL" id="JAPEVG010000071">
    <property type="protein sequence ID" value="KAJ8487891.1"/>
    <property type="molecule type" value="Genomic_DNA"/>
</dbReference>
<keyword evidence="8" id="KW-1185">Reference proteome</keyword>
<dbReference type="GO" id="GO:0097193">
    <property type="term" value="P:intrinsic apoptotic signaling pathway"/>
    <property type="evidence" value="ECO:0007669"/>
    <property type="project" value="InterPro"/>
</dbReference>
<accession>A0AAD7TXE5</accession>
<evidence type="ECO:0000256" key="1">
    <source>
        <dbReference type="ARBA" id="ARBA00004443"/>
    </source>
</evidence>
<keyword evidence="5" id="KW-0496">Mitochondrion</keyword>
<organism evidence="7 8">
    <name type="scientific">Trametes cubensis</name>
    <dbReference type="NCBI Taxonomy" id="1111947"/>
    <lineage>
        <taxon>Eukaryota</taxon>
        <taxon>Fungi</taxon>
        <taxon>Dikarya</taxon>
        <taxon>Basidiomycota</taxon>
        <taxon>Agaricomycotina</taxon>
        <taxon>Agaricomycetes</taxon>
        <taxon>Polyporales</taxon>
        <taxon>Polyporaceae</taxon>
        <taxon>Trametes</taxon>
    </lineage>
</organism>
<dbReference type="GO" id="GO:0005743">
    <property type="term" value="C:mitochondrial inner membrane"/>
    <property type="evidence" value="ECO:0007669"/>
    <property type="project" value="UniProtKB-SubCell"/>
</dbReference>
<comment type="subcellular location">
    <subcellularLocation>
        <location evidence="1">Mitochondrion inner membrane</location>
        <topology evidence="1">Peripheral membrane protein</topology>
        <orientation evidence="1">Matrix side</orientation>
    </subcellularLocation>
</comment>
<dbReference type="AlphaFoldDB" id="A0AAD7TXE5"/>
<evidence type="ECO:0008006" key="9">
    <source>
        <dbReference type="Google" id="ProtNLM"/>
    </source>
</evidence>
<keyword evidence="6" id="KW-0472">Membrane</keyword>
<comment type="similarity">
    <text evidence="2">Belongs to the COA8 family.</text>
</comment>
<dbReference type="Proteomes" id="UP001215151">
    <property type="component" value="Unassembled WGS sequence"/>
</dbReference>